<dbReference type="GO" id="GO:0070588">
    <property type="term" value="P:calcium ion transmembrane transport"/>
    <property type="evidence" value="ECO:0007669"/>
    <property type="project" value="UniProtKB-ARBA"/>
</dbReference>
<comment type="caution">
    <text evidence="4">The sequence shown here is derived from an EMBL/GenBank/DDBJ whole genome shotgun (WGS) entry which is preliminary data.</text>
</comment>
<name>A0ABC8K781_ERUVS</name>
<dbReference type="PANTHER" id="PTHR31503:SF90">
    <property type="entry name" value="VACUOLAR CATION_PROTON EXCHANGER 5-RELATED"/>
    <property type="match status" value="1"/>
</dbReference>
<evidence type="ECO:0000256" key="3">
    <source>
        <dbReference type="SAM" id="MobiDB-lite"/>
    </source>
</evidence>
<reference evidence="4 5" key="1">
    <citation type="submission" date="2022-03" db="EMBL/GenBank/DDBJ databases">
        <authorList>
            <person name="Macdonald S."/>
            <person name="Ahmed S."/>
            <person name="Newling K."/>
        </authorList>
    </citation>
    <scope>NUCLEOTIDE SEQUENCE [LARGE SCALE GENOMIC DNA]</scope>
</reference>
<feature type="compositionally biased region" description="Basic and acidic residues" evidence="3">
    <location>
        <begin position="22"/>
        <end position="34"/>
    </location>
</feature>
<dbReference type="EMBL" id="CAKOAT010155822">
    <property type="protein sequence ID" value="CAH8347198.1"/>
    <property type="molecule type" value="Genomic_DNA"/>
</dbReference>
<keyword evidence="2" id="KW-0406">Ion transport</keyword>
<sequence length="141" mass="15289">MGCCSKVPALIHAQVEMGLVNENERKSLSRRETDSPQAKATSLMEQGGSPSPSFRDRSAKAPNNSVLQSFEIVILSNKLNLLLPFGPLAILLHYLTDNKGWVFLLSLVGITPLAERLGYATEQLACYTGPTEKAITRSSGN</sequence>
<protein>
    <submittedName>
        <fullName evidence="4">Uncharacterized protein</fullName>
    </submittedName>
</protein>
<dbReference type="PANTHER" id="PTHR31503">
    <property type="entry name" value="VACUOLAR CALCIUM ION TRANSPORTER"/>
    <property type="match status" value="1"/>
</dbReference>
<dbReference type="GO" id="GO:0015297">
    <property type="term" value="F:antiporter activity"/>
    <property type="evidence" value="ECO:0007669"/>
    <property type="project" value="UniProtKB-KW"/>
</dbReference>
<evidence type="ECO:0000313" key="4">
    <source>
        <dbReference type="EMBL" id="CAH8347198.1"/>
    </source>
</evidence>
<gene>
    <name evidence="4" type="ORF">ERUC_LOCUS17088</name>
</gene>
<keyword evidence="1" id="KW-0813">Transport</keyword>
<keyword evidence="5" id="KW-1185">Reference proteome</keyword>
<proteinExistence type="predicted"/>
<keyword evidence="1" id="KW-0050">Antiport</keyword>
<feature type="compositionally biased region" description="Polar residues" evidence="3">
    <location>
        <begin position="35"/>
        <end position="52"/>
    </location>
</feature>
<dbReference type="AlphaFoldDB" id="A0ABC8K781"/>
<dbReference type="Proteomes" id="UP001642260">
    <property type="component" value="Unassembled WGS sequence"/>
</dbReference>
<evidence type="ECO:0000256" key="2">
    <source>
        <dbReference type="ARBA" id="ARBA00023065"/>
    </source>
</evidence>
<accession>A0ABC8K781</accession>
<feature type="region of interest" description="Disordered" evidence="3">
    <location>
        <begin position="22"/>
        <end position="60"/>
    </location>
</feature>
<evidence type="ECO:0000313" key="5">
    <source>
        <dbReference type="Proteomes" id="UP001642260"/>
    </source>
</evidence>
<organism evidence="4 5">
    <name type="scientific">Eruca vesicaria subsp. sativa</name>
    <name type="common">Garden rocket</name>
    <name type="synonym">Eruca sativa</name>
    <dbReference type="NCBI Taxonomy" id="29727"/>
    <lineage>
        <taxon>Eukaryota</taxon>
        <taxon>Viridiplantae</taxon>
        <taxon>Streptophyta</taxon>
        <taxon>Embryophyta</taxon>
        <taxon>Tracheophyta</taxon>
        <taxon>Spermatophyta</taxon>
        <taxon>Magnoliopsida</taxon>
        <taxon>eudicotyledons</taxon>
        <taxon>Gunneridae</taxon>
        <taxon>Pentapetalae</taxon>
        <taxon>rosids</taxon>
        <taxon>malvids</taxon>
        <taxon>Brassicales</taxon>
        <taxon>Brassicaceae</taxon>
        <taxon>Brassiceae</taxon>
        <taxon>Eruca</taxon>
    </lineage>
</organism>
<dbReference type="InterPro" id="IPR004713">
    <property type="entry name" value="CaH_exchang"/>
</dbReference>
<evidence type="ECO:0000256" key="1">
    <source>
        <dbReference type="ARBA" id="ARBA00022449"/>
    </source>
</evidence>